<comment type="caution">
    <text evidence="1">The sequence shown here is derived from an EMBL/GenBank/DDBJ whole genome shotgun (WGS) entry which is preliminary data.</text>
</comment>
<proteinExistence type="predicted"/>
<name>A0A6B3KP58_XANEU</name>
<protein>
    <submittedName>
        <fullName evidence="1">Uncharacterized protein</fullName>
    </submittedName>
</protein>
<evidence type="ECO:0000313" key="1">
    <source>
        <dbReference type="EMBL" id="NEK74940.1"/>
    </source>
</evidence>
<organism evidence="1">
    <name type="scientific">Xanthomonas euvesicatoria</name>
    <dbReference type="NCBI Taxonomy" id="456327"/>
    <lineage>
        <taxon>Bacteria</taxon>
        <taxon>Pseudomonadati</taxon>
        <taxon>Pseudomonadota</taxon>
        <taxon>Gammaproteobacteria</taxon>
        <taxon>Lysobacterales</taxon>
        <taxon>Lysobacteraceae</taxon>
        <taxon>Xanthomonas</taxon>
    </lineage>
</organism>
<dbReference type="EMBL" id="JAAGYV010000225">
    <property type="protein sequence ID" value="NEK74940.1"/>
    <property type="molecule type" value="Genomic_DNA"/>
</dbReference>
<dbReference type="AlphaFoldDB" id="A0A6B3KP58"/>
<reference evidence="1" key="1">
    <citation type="submission" date="2019-11" db="EMBL/GenBank/DDBJ databases">
        <title>Genome-resolved metagenomics to study the prevalence of co-infection and intraspecific heterogeneity among plant pathogen metapopulations.</title>
        <authorList>
            <person name="Newberry E."/>
            <person name="Bhandari R."/>
            <person name="Kemble J."/>
            <person name="Sikora E."/>
            <person name="Potnis N."/>
        </authorList>
    </citation>
    <scope>NUCLEOTIDE SEQUENCE</scope>
    <source>
        <strain evidence="1">Xe_Pep_Tuscaloosa_18b</strain>
    </source>
</reference>
<gene>
    <name evidence="1" type="ORF">G3W62_19600</name>
</gene>
<sequence length="138" mass="14589">MFTQLKAIIAGAILLVVLIIAGLIYWRGSSNATTKNDLRIARETIKVEREALKVTSQIDMRVNAEGIQTANTAQEATREIESIRQAVRVPELSGAAVGPVSAGQLGADAARVLQLAREARAAALASSARLQPAVDSGR</sequence>
<accession>A0A6B3KP58</accession>